<dbReference type="Proteomes" id="UP000215902">
    <property type="component" value="Unassembled WGS sequence"/>
</dbReference>
<feature type="compositionally biased region" description="Polar residues" evidence="2">
    <location>
        <begin position="32"/>
        <end position="47"/>
    </location>
</feature>
<dbReference type="EMBL" id="NIVC01000422">
    <property type="protein sequence ID" value="PAA83320.1"/>
    <property type="molecule type" value="Genomic_DNA"/>
</dbReference>
<dbReference type="SUPFAM" id="SSF48403">
    <property type="entry name" value="Ankyrin repeat"/>
    <property type="match status" value="3"/>
</dbReference>
<evidence type="ECO:0000256" key="2">
    <source>
        <dbReference type="SAM" id="MobiDB-lite"/>
    </source>
</evidence>
<feature type="region of interest" description="Disordered" evidence="2">
    <location>
        <begin position="32"/>
        <end position="53"/>
    </location>
</feature>
<evidence type="ECO:0000313" key="4">
    <source>
        <dbReference type="EMBL" id="PAA83320.1"/>
    </source>
</evidence>
<keyword evidence="3" id="KW-0472">Membrane</keyword>
<dbReference type="PANTHER" id="PTHR24121">
    <property type="entry name" value="NO MECHANORECEPTOR POTENTIAL C, ISOFORM D-RELATED"/>
    <property type="match status" value="1"/>
</dbReference>
<feature type="region of interest" description="Disordered" evidence="2">
    <location>
        <begin position="84"/>
        <end position="118"/>
    </location>
</feature>
<feature type="compositionally biased region" description="Basic and acidic residues" evidence="2">
    <location>
        <begin position="101"/>
        <end position="113"/>
    </location>
</feature>
<protein>
    <submittedName>
        <fullName evidence="4">Uncharacterized protein</fullName>
    </submittedName>
</protein>
<feature type="transmembrane region" description="Helical" evidence="3">
    <location>
        <begin position="1203"/>
        <end position="1227"/>
    </location>
</feature>
<dbReference type="OrthoDB" id="539213at2759"/>
<name>A0A267GBA4_9PLAT</name>
<dbReference type="InterPro" id="IPR036770">
    <property type="entry name" value="Ankyrin_rpt-contain_sf"/>
</dbReference>
<organism evidence="4 5">
    <name type="scientific">Macrostomum lignano</name>
    <dbReference type="NCBI Taxonomy" id="282301"/>
    <lineage>
        <taxon>Eukaryota</taxon>
        <taxon>Metazoa</taxon>
        <taxon>Spiralia</taxon>
        <taxon>Lophotrochozoa</taxon>
        <taxon>Platyhelminthes</taxon>
        <taxon>Rhabditophora</taxon>
        <taxon>Macrostomorpha</taxon>
        <taxon>Macrostomida</taxon>
        <taxon>Macrostomidae</taxon>
        <taxon>Macrostomum</taxon>
    </lineage>
</organism>
<proteinExistence type="predicted"/>
<feature type="repeat" description="ANK" evidence="1">
    <location>
        <begin position="789"/>
        <end position="821"/>
    </location>
</feature>
<keyword evidence="1" id="KW-0040">ANK repeat</keyword>
<feature type="transmembrane region" description="Helical" evidence="3">
    <location>
        <begin position="1410"/>
        <end position="1427"/>
    </location>
</feature>
<feature type="transmembrane region" description="Helical" evidence="3">
    <location>
        <begin position="1273"/>
        <end position="1293"/>
    </location>
</feature>
<feature type="transmembrane region" description="Helical" evidence="3">
    <location>
        <begin position="1299"/>
        <end position="1317"/>
    </location>
</feature>
<evidence type="ECO:0000256" key="1">
    <source>
        <dbReference type="PROSITE-ProRule" id="PRU00023"/>
    </source>
</evidence>
<evidence type="ECO:0000313" key="5">
    <source>
        <dbReference type="Proteomes" id="UP000215902"/>
    </source>
</evidence>
<feature type="transmembrane region" description="Helical" evidence="3">
    <location>
        <begin position="1349"/>
        <end position="1376"/>
    </location>
</feature>
<comment type="caution">
    <text evidence="4">The sequence shown here is derived from an EMBL/GenBank/DDBJ whole genome shotgun (WGS) entry which is preliminary data.</text>
</comment>
<evidence type="ECO:0000256" key="3">
    <source>
        <dbReference type="SAM" id="Phobius"/>
    </source>
</evidence>
<accession>A0A267GBA4</accession>
<reference evidence="4 5" key="1">
    <citation type="submission" date="2017-06" db="EMBL/GenBank/DDBJ databases">
        <title>A platform for efficient transgenesis in Macrostomum lignano, a flatworm model organism for stem cell research.</title>
        <authorList>
            <person name="Berezikov E."/>
        </authorList>
    </citation>
    <scope>NUCLEOTIDE SEQUENCE [LARGE SCALE GENOMIC DNA]</scope>
    <source>
        <strain evidence="4">DV1</strain>
        <tissue evidence="4">Whole organism</tissue>
    </source>
</reference>
<dbReference type="PROSITE" id="PS50088">
    <property type="entry name" value="ANK_REPEAT"/>
    <property type="match status" value="1"/>
</dbReference>
<feature type="transmembrane region" description="Helical" evidence="3">
    <location>
        <begin position="1233"/>
        <end position="1252"/>
    </location>
</feature>
<dbReference type="PROSITE" id="PS50297">
    <property type="entry name" value="ANK_REP_REGION"/>
    <property type="match status" value="1"/>
</dbReference>
<feature type="transmembrane region" description="Helical" evidence="3">
    <location>
        <begin position="1170"/>
        <end position="1191"/>
    </location>
</feature>
<keyword evidence="3" id="KW-1133">Transmembrane helix</keyword>
<dbReference type="Pfam" id="PF12796">
    <property type="entry name" value="Ank_2"/>
    <property type="match status" value="1"/>
</dbReference>
<feature type="transmembrane region" description="Helical" evidence="3">
    <location>
        <begin position="1129"/>
        <end position="1150"/>
    </location>
</feature>
<dbReference type="SMART" id="SM00248">
    <property type="entry name" value="ANK"/>
    <property type="match status" value="12"/>
</dbReference>
<dbReference type="PANTHER" id="PTHR24121:SF22">
    <property type="entry name" value="PROTEIN ACCELERATED CELL DEATH 6-LIKE"/>
    <property type="match status" value="1"/>
</dbReference>
<feature type="compositionally biased region" description="Acidic residues" evidence="2">
    <location>
        <begin position="84"/>
        <end position="95"/>
    </location>
</feature>
<dbReference type="Gene3D" id="1.25.40.20">
    <property type="entry name" value="Ankyrin repeat-containing domain"/>
    <property type="match status" value="4"/>
</dbReference>
<keyword evidence="5" id="KW-1185">Reference proteome</keyword>
<dbReference type="InterPro" id="IPR002110">
    <property type="entry name" value="Ankyrin_rpt"/>
</dbReference>
<keyword evidence="3" id="KW-0812">Transmembrane</keyword>
<sequence length="1557" mass="173939">MADEIPRESSDGSRNGNELTIIDVDANFVGGSSTEQSLAEKNSSAQFHQRDGEDYEAQLPKPTELHQSGLHVKSNAVLQLDCDSSDSEAELDQDDGTTMNAREDSSSNHRDSTDASQKATELLKECAEKDFMRRIIRLTKVGRFSEANELLMQIPNDFSGQHVHDKSRRTAAHYAAMSTDGESTLLHILRLFGSRALLKEDYKSVTPLHLSLGCHSTGTVRKILSDIIDSGEMVSKLLKTLKTSRRNTIAHYAASNTEHQDVLSLLIDSTPTSCSDLFAPNSAGQTMLHMSIEKFSPERIPALLEIGHTRSGCLKKHLKTKNQQGNSSIHYAAMRGADEAVLRAVEFFPKSFRWKNNKKQSVLQLVLQNCRVDTIKQMLRLSSELPLNPEDAQKFGLVDWDGNTWMQYAAMNENNDNAMLAVLEDAERQAMNNAMLDKQKVALLRNLRCPCWLNNKSETALHLASVHCQSSVLLQLLNAMNTACVSLQDTSGNTCMHYMAHRTDCSEALLTALRISGSEGLLKQNKLGQTVLHCLAHREDEATLLELLPAARVAVLNAADDAGNTVLHLAISRGMLTFTDAAVKKLASDCIFWRNSKQQTVAHLAFANVKSYNFLKENFPGELDKSLKSLDASGRNPLFYASFNWNVAALEAFKSSDEMTRVDADGNSLMHALFMNTAATSGIEAFIKSLKLIAKAGVNPGTENCIGKTCLQVCEIRENLLKQILEAAADTNNVGKLIKAMLHSSTGTHAVHLAATRYRLKDFVEPLACLSGIEASELLSLTVSSGTHRGATCLHFACQAGHEDNIKFLIEKGLSLSSPTNDGLTPIDFACNSGKDGAVEKAFLSSGGRKTNLLRLLDLPKRALDLPDRETANRVLSSVSVSASVPKQHQRALSGVNLLVTSIELDAPEILRSAISMGFISLETEYLAASILHPENLTQATEMSIVETALFLNKFKIIPDLVLTRQFELIPTCLKVLVELKRKLKEIPEQRDEIKELRQKLKCIAFNAIDEMFRNASAYEQQLLFDYICGRMEPENSGPLFTCAHTLWGMFGETKKDAIEPCTVLRLLLEAGCDELFVSECMTKLADTEWKNWHSSLTRDLLPNDENVKKDIGIVRLERYPAASPRAKFYSYCASDLIALILLSVLSIGIPMTYETSSLDGNANTDYRIWISAFIVYGSSYYFVLFSRVLSRSSLPLLSTNRALSWLELANAVAFFASVQGVLLYGYYSGRMITAASFLIWGFRLISLLVFFEKTGPMVMMLVQLLYLDLLPFLSIILIVIYSFGIFFFHLLFPVPAGANYWLSLVQVFTLPLKLMFTNFDEIKFNSVNSTNLTGYEIGSMAYDKGSDAFYNCFMFVFLLLVNIVMVNLLIALFSLRVSKIASKSKIVWRRMYFDMLIECNRMCVVPSPIYVIYAIFTYLFSTYLLFRDALKNFGHCSKSTNWWYSQTDYPKVYIQFLKFQAKQFRRFGRRNLTRRIVDANSDPDGVQARADNNFAAVKRGIDSLGRTRSAATSKRSDSTGIEAKLVNLKLQSKRRRKQINDVEAKLDRLIQLVERR</sequence>
<gene>
    <name evidence="4" type="ORF">BOX15_Mlig033263g1</name>
</gene>